<dbReference type="PANTHER" id="PTHR46900">
    <property type="entry name" value="TYROSINE-PROTEIN PHOSPHATASE NON-RECEPTOR TYPE 13"/>
    <property type="match status" value="1"/>
</dbReference>
<dbReference type="InterPro" id="IPR052074">
    <property type="entry name" value="NonRcpt_TyrProt_Phosphatase"/>
</dbReference>
<dbReference type="AlphaFoldDB" id="A0A8B6EU13"/>
<gene>
    <name evidence="3" type="ORF">MGAL_10B087207</name>
</gene>
<keyword evidence="1" id="KW-0677">Repeat</keyword>
<dbReference type="OrthoDB" id="165498at2759"/>
<evidence type="ECO:0000313" key="3">
    <source>
        <dbReference type="EMBL" id="VDI38560.1"/>
    </source>
</evidence>
<dbReference type="EMBL" id="UYJE01005604">
    <property type="protein sequence ID" value="VDI38560.1"/>
    <property type="molecule type" value="Genomic_DNA"/>
</dbReference>
<dbReference type="PANTHER" id="PTHR46900:SF2">
    <property type="entry name" value="TYROSINE-PROTEIN PHOSPHATASE NON-RECEPTOR TYPE 13"/>
    <property type="match status" value="1"/>
</dbReference>
<keyword evidence="4" id="KW-1185">Reference proteome</keyword>
<evidence type="ECO:0000256" key="1">
    <source>
        <dbReference type="ARBA" id="ARBA00022737"/>
    </source>
</evidence>
<evidence type="ECO:0000313" key="4">
    <source>
        <dbReference type="Proteomes" id="UP000596742"/>
    </source>
</evidence>
<dbReference type="InterPro" id="IPR011019">
    <property type="entry name" value="KIND_dom"/>
</dbReference>
<organism evidence="3 4">
    <name type="scientific">Mytilus galloprovincialis</name>
    <name type="common">Mediterranean mussel</name>
    <dbReference type="NCBI Taxonomy" id="29158"/>
    <lineage>
        <taxon>Eukaryota</taxon>
        <taxon>Metazoa</taxon>
        <taxon>Spiralia</taxon>
        <taxon>Lophotrochozoa</taxon>
        <taxon>Mollusca</taxon>
        <taxon>Bivalvia</taxon>
        <taxon>Autobranchia</taxon>
        <taxon>Pteriomorphia</taxon>
        <taxon>Mytilida</taxon>
        <taxon>Mytiloidea</taxon>
        <taxon>Mytilidae</taxon>
        <taxon>Mytilinae</taxon>
        <taxon>Mytilus</taxon>
    </lineage>
</organism>
<dbReference type="PROSITE" id="PS51377">
    <property type="entry name" value="KIND"/>
    <property type="match status" value="1"/>
</dbReference>
<protein>
    <recommendedName>
        <fullName evidence="2">KIND domain-containing protein</fullName>
    </recommendedName>
</protein>
<dbReference type="Proteomes" id="UP000596742">
    <property type="component" value="Unassembled WGS sequence"/>
</dbReference>
<comment type="caution">
    <text evidence="3">The sequence shown here is derived from an EMBL/GenBank/DDBJ whole genome shotgun (WGS) entry which is preliminary data.</text>
</comment>
<name>A0A8B6EU13_MYTGA</name>
<dbReference type="Gene3D" id="1.10.510.10">
    <property type="entry name" value="Transferase(Phosphotransferase) domain 1"/>
    <property type="match status" value="1"/>
</dbReference>
<proteinExistence type="predicted"/>
<reference evidence="3" key="1">
    <citation type="submission" date="2018-11" db="EMBL/GenBank/DDBJ databases">
        <authorList>
            <person name="Alioto T."/>
            <person name="Alioto T."/>
        </authorList>
    </citation>
    <scope>NUCLEOTIDE SEQUENCE</scope>
</reference>
<accession>A0A8B6EU13</accession>
<sequence>MPTAEITVTLREVLEYRGSPLLETEIWSVLHQSMVYLQARLGEGNTGVLHFVITPRSIAFTSAGNVILSTDRTSKGNQYDSAVQDKLTLFSLGSSLIEAAEYGLPKGMEVLGYPKKISQEIPGRSWDILGYPNRFLQGFNSQ</sequence>
<feature type="domain" description="KIND" evidence="2">
    <location>
        <begin position="8"/>
        <end position="142"/>
    </location>
</feature>
<evidence type="ECO:0000259" key="2">
    <source>
        <dbReference type="PROSITE" id="PS51377"/>
    </source>
</evidence>